<feature type="region of interest" description="Disordered" evidence="1">
    <location>
        <begin position="307"/>
        <end position="337"/>
    </location>
</feature>
<name>A0ABY5PJ17_9ACTN</name>
<keyword evidence="4" id="KW-1185">Reference proteome</keyword>
<proteinExistence type="predicted"/>
<feature type="domain" description="Solute-binding protein family 5" evidence="2">
    <location>
        <begin position="40"/>
        <end position="394"/>
    </location>
</feature>
<dbReference type="EMBL" id="CP088295">
    <property type="protein sequence ID" value="UUY04557.1"/>
    <property type="molecule type" value="Genomic_DNA"/>
</dbReference>
<dbReference type="PANTHER" id="PTHR30290">
    <property type="entry name" value="PERIPLASMIC BINDING COMPONENT OF ABC TRANSPORTER"/>
    <property type="match status" value="1"/>
</dbReference>
<dbReference type="RefSeq" id="WP_353865036.1">
    <property type="nucleotide sequence ID" value="NZ_CP088295.1"/>
</dbReference>
<organism evidence="3 4">
    <name type="scientific">Svornostia abyssi</name>
    <dbReference type="NCBI Taxonomy" id="2898438"/>
    <lineage>
        <taxon>Bacteria</taxon>
        <taxon>Bacillati</taxon>
        <taxon>Actinomycetota</taxon>
        <taxon>Thermoleophilia</taxon>
        <taxon>Solirubrobacterales</taxon>
        <taxon>Baekduiaceae</taxon>
        <taxon>Svornostia</taxon>
    </lineage>
</organism>
<dbReference type="Gene3D" id="3.10.105.10">
    <property type="entry name" value="Dipeptide-binding Protein, Domain 3"/>
    <property type="match status" value="1"/>
</dbReference>
<evidence type="ECO:0000313" key="4">
    <source>
        <dbReference type="Proteomes" id="UP001058860"/>
    </source>
</evidence>
<feature type="compositionally biased region" description="Basic and acidic residues" evidence="1">
    <location>
        <begin position="190"/>
        <end position="203"/>
    </location>
</feature>
<evidence type="ECO:0000256" key="1">
    <source>
        <dbReference type="SAM" id="MobiDB-lite"/>
    </source>
</evidence>
<reference evidence="4" key="1">
    <citation type="submission" date="2021-11" db="EMBL/GenBank/DDBJ databases">
        <title>Cultivation dependent microbiological survey of springs from the worlds oldest radium mine currently devoted to the extraction of radon-saturated water.</title>
        <authorList>
            <person name="Kapinusova G."/>
            <person name="Smrhova T."/>
            <person name="Strejcek M."/>
            <person name="Suman J."/>
            <person name="Jani K."/>
            <person name="Pajer P."/>
            <person name="Uhlik O."/>
        </authorList>
    </citation>
    <scope>NUCLEOTIDE SEQUENCE [LARGE SCALE GENOMIC DNA]</scope>
    <source>
        <strain evidence="4">J379</strain>
    </source>
</reference>
<accession>A0ABY5PJ17</accession>
<dbReference type="Pfam" id="PF00496">
    <property type="entry name" value="SBP_bac_5"/>
    <property type="match status" value="1"/>
</dbReference>
<feature type="compositionally biased region" description="Basic and acidic residues" evidence="1">
    <location>
        <begin position="326"/>
        <end position="337"/>
    </location>
</feature>
<dbReference type="SUPFAM" id="SSF53850">
    <property type="entry name" value="Periplasmic binding protein-like II"/>
    <property type="match status" value="1"/>
</dbReference>
<dbReference type="InterPro" id="IPR039424">
    <property type="entry name" value="SBP_5"/>
</dbReference>
<dbReference type="Gene3D" id="3.40.190.10">
    <property type="entry name" value="Periplasmic binding protein-like II"/>
    <property type="match status" value="1"/>
</dbReference>
<dbReference type="Proteomes" id="UP001058860">
    <property type="component" value="Chromosome"/>
</dbReference>
<feature type="region of interest" description="Disordered" evidence="1">
    <location>
        <begin position="179"/>
        <end position="209"/>
    </location>
</feature>
<dbReference type="PANTHER" id="PTHR30290:SF83">
    <property type="entry name" value="ABC TRANSPORTER SUBSTRATE-BINDING PROTEIN"/>
    <property type="match status" value="1"/>
</dbReference>
<evidence type="ECO:0000313" key="3">
    <source>
        <dbReference type="EMBL" id="UUY04557.1"/>
    </source>
</evidence>
<protein>
    <submittedName>
        <fullName evidence="3">ABC transporter substrate-binding protein</fullName>
    </submittedName>
</protein>
<gene>
    <name evidence="3" type="ORF">LRS13_03190</name>
</gene>
<evidence type="ECO:0000259" key="2">
    <source>
        <dbReference type="Pfam" id="PF00496"/>
    </source>
</evidence>
<sequence length="512" mass="54012">MLAPSSPSLDPHRVRDAAGAMAHGIAFRQLYVHVPERAEAVPDLAAGDAEISEDRLTITVPVRRTGRFGPADGRRITARDVEHGLERALADPVAGPPARRLLGAIDGLGPVGLWRDVEGISAPDDDRLVLRLRAPAPETVLEGLATAASTPVPAELPRTGGDLPADVPVFSGPYAPSPDPPAPLAPGTVRFDRNPAWRRDSDPRPAYPGRITFQREPRRQAAWRVLAGDGLVLAPAAPPEVARIARRRDSGQLAVSPLPVTRYVALNPRAVALRDVHVRRALIAGLDRDLLLRAAGGGGAIASHYLPPSVPGHDESGGVDGTGAPELREPSGDPRRAASELRLAGIEGGRYDGPPLPAVRGDSGADAAVARAARESWREMGVRLRVDVLRGAALRAACTSRTSRYAVCLSASAGTAAADPEVLLRPAVRGRAGTRVDAAMAASAELPAGELRSRAWAGINRAAVDMAIGAPWRWDERPLLVSRDVIGAVDERAGTWDLAFTSLDARARRAAR</sequence>
<dbReference type="InterPro" id="IPR000914">
    <property type="entry name" value="SBP_5_dom"/>
</dbReference>